<comment type="caution">
    <text evidence="1">The sequence shown here is derived from an EMBL/GenBank/DDBJ whole genome shotgun (WGS) entry which is preliminary data.</text>
</comment>
<accession>A0ACC0T5C5</accession>
<evidence type="ECO:0000313" key="1">
    <source>
        <dbReference type="EMBL" id="KAI9396760.1"/>
    </source>
</evidence>
<dbReference type="Proteomes" id="UP000006729">
    <property type="component" value="Chromosome 4"/>
</dbReference>
<reference evidence="1 2" key="1">
    <citation type="journal article" date="2006" name="Science">
        <title>The genome of black cottonwood, Populus trichocarpa (Torr. &amp; Gray).</title>
        <authorList>
            <person name="Tuskan G.A."/>
            <person name="Difazio S."/>
            <person name="Jansson S."/>
            <person name="Bohlmann J."/>
            <person name="Grigoriev I."/>
            <person name="Hellsten U."/>
            <person name="Putnam N."/>
            <person name="Ralph S."/>
            <person name="Rombauts S."/>
            <person name="Salamov A."/>
            <person name="Schein J."/>
            <person name="Sterck L."/>
            <person name="Aerts A."/>
            <person name="Bhalerao R.R."/>
            <person name="Bhalerao R.P."/>
            <person name="Blaudez D."/>
            <person name="Boerjan W."/>
            <person name="Brun A."/>
            <person name="Brunner A."/>
            <person name="Busov V."/>
            <person name="Campbell M."/>
            <person name="Carlson J."/>
            <person name="Chalot M."/>
            <person name="Chapman J."/>
            <person name="Chen G.L."/>
            <person name="Cooper D."/>
            <person name="Coutinho P.M."/>
            <person name="Couturier J."/>
            <person name="Covert S."/>
            <person name="Cronk Q."/>
            <person name="Cunningham R."/>
            <person name="Davis J."/>
            <person name="Degroeve S."/>
            <person name="Dejardin A."/>
            <person name="Depamphilis C."/>
            <person name="Detter J."/>
            <person name="Dirks B."/>
            <person name="Dubchak I."/>
            <person name="Duplessis S."/>
            <person name="Ehlting J."/>
            <person name="Ellis B."/>
            <person name="Gendler K."/>
            <person name="Goodstein D."/>
            <person name="Gribskov M."/>
            <person name="Grimwood J."/>
            <person name="Groover A."/>
            <person name="Gunter L."/>
            <person name="Hamberger B."/>
            <person name="Heinze B."/>
            <person name="Helariutta Y."/>
            <person name="Henrissat B."/>
            <person name="Holligan D."/>
            <person name="Holt R."/>
            <person name="Huang W."/>
            <person name="Islam-Faridi N."/>
            <person name="Jones S."/>
            <person name="Jones-Rhoades M."/>
            <person name="Jorgensen R."/>
            <person name="Joshi C."/>
            <person name="Kangasjarvi J."/>
            <person name="Karlsson J."/>
            <person name="Kelleher C."/>
            <person name="Kirkpatrick R."/>
            <person name="Kirst M."/>
            <person name="Kohler A."/>
            <person name="Kalluri U."/>
            <person name="Larimer F."/>
            <person name="Leebens-Mack J."/>
            <person name="Leple J.C."/>
            <person name="Locascio P."/>
            <person name="Lou Y."/>
            <person name="Lucas S."/>
            <person name="Martin F."/>
            <person name="Montanini B."/>
            <person name="Napoli C."/>
            <person name="Nelson D.R."/>
            <person name="Nelson C."/>
            <person name="Nieminen K."/>
            <person name="Nilsson O."/>
            <person name="Pereda V."/>
            <person name="Peter G."/>
            <person name="Philippe R."/>
            <person name="Pilate G."/>
            <person name="Poliakov A."/>
            <person name="Razumovskaya J."/>
            <person name="Richardson P."/>
            <person name="Rinaldi C."/>
            <person name="Ritland K."/>
            <person name="Rouze P."/>
            <person name="Ryaboy D."/>
            <person name="Schmutz J."/>
            <person name="Schrader J."/>
            <person name="Segerman B."/>
            <person name="Shin H."/>
            <person name="Siddiqui A."/>
            <person name="Sterky F."/>
            <person name="Terry A."/>
            <person name="Tsai C.J."/>
            <person name="Uberbacher E."/>
            <person name="Unneberg P."/>
            <person name="Vahala J."/>
            <person name="Wall K."/>
            <person name="Wessler S."/>
            <person name="Yang G."/>
            <person name="Yin T."/>
            <person name="Douglas C."/>
            <person name="Marra M."/>
            <person name="Sandberg G."/>
            <person name="Van de Peer Y."/>
            <person name="Rokhsar D."/>
        </authorList>
    </citation>
    <scope>NUCLEOTIDE SEQUENCE [LARGE SCALE GENOMIC DNA]</scope>
    <source>
        <strain evidence="2">cv. Nisqually</strain>
    </source>
</reference>
<keyword evidence="2" id="KW-1185">Reference proteome</keyword>
<sequence length="56" mass="6135">MISQGASKVNISLIVNDDEAEQCVRSLHSAFFESDVSELDGKYVSDNGSVQLRSEE</sequence>
<organism evidence="1 2">
    <name type="scientific">Populus trichocarpa</name>
    <name type="common">Western balsam poplar</name>
    <name type="synonym">Populus balsamifera subsp. trichocarpa</name>
    <dbReference type="NCBI Taxonomy" id="3694"/>
    <lineage>
        <taxon>Eukaryota</taxon>
        <taxon>Viridiplantae</taxon>
        <taxon>Streptophyta</taxon>
        <taxon>Embryophyta</taxon>
        <taxon>Tracheophyta</taxon>
        <taxon>Spermatophyta</taxon>
        <taxon>Magnoliopsida</taxon>
        <taxon>eudicotyledons</taxon>
        <taxon>Gunneridae</taxon>
        <taxon>Pentapetalae</taxon>
        <taxon>rosids</taxon>
        <taxon>fabids</taxon>
        <taxon>Malpighiales</taxon>
        <taxon>Salicaceae</taxon>
        <taxon>Saliceae</taxon>
        <taxon>Populus</taxon>
    </lineage>
</organism>
<dbReference type="EMBL" id="CM009293">
    <property type="protein sequence ID" value="KAI9396760.1"/>
    <property type="molecule type" value="Genomic_DNA"/>
</dbReference>
<evidence type="ECO:0000313" key="2">
    <source>
        <dbReference type="Proteomes" id="UP000006729"/>
    </source>
</evidence>
<name>A0ACC0T5C5_POPTR</name>
<proteinExistence type="predicted"/>
<gene>
    <name evidence="1" type="ORF">POPTR_004G180600v4</name>
</gene>
<protein>
    <submittedName>
        <fullName evidence="1">Uncharacterized protein</fullName>
    </submittedName>
</protein>